<sequence length="261" mass="29432">MILWRKKLVLHSNRVGVSNGQIQNPITVQIVPAPANCPARNVISFGLFISPVPTILKIIQKKSVEEFKPDPYLATLLNCMFWIFYGQPFVHPHSTLVVTINGIGFALEFLYTTDFFIYSNNNKQRLRIFGIFVGELLFFMTIATLTLVFAHTHEKRSMIIGTLCVVFGVMMYCSPLTIMHKVIVTKSVEYMPFFLSLANFLNGSVWLTYALIRFDLYITISNGLGAVSGAVQLILYACYYKSTPKRSSNESSEVQMVGSKV</sequence>
<comment type="similarity">
    <text evidence="2 11">Belongs to the SWEET sugar transporter family.</text>
</comment>
<feature type="transmembrane region" description="Helical" evidence="11">
    <location>
        <begin position="96"/>
        <end position="117"/>
    </location>
</feature>
<evidence type="ECO:0000256" key="1">
    <source>
        <dbReference type="ARBA" id="ARBA00004651"/>
    </source>
</evidence>
<evidence type="ECO:0000313" key="13">
    <source>
        <dbReference type="Proteomes" id="UP000655225"/>
    </source>
</evidence>
<evidence type="ECO:0000256" key="11">
    <source>
        <dbReference type="RuleBase" id="RU910715"/>
    </source>
</evidence>
<keyword evidence="6 11" id="KW-0812">Transmembrane</keyword>
<keyword evidence="5 11" id="KW-0762">Sugar transport</keyword>
<comment type="caution">
    <text evidence="12">The sequence shown here is derived from an EMBL/GenBank/DDBJ whole genome shotgun (WGS) entry which is preliminary data.</text>
</comment>
<feature type="transmembrane region" description="Helical" evidence="11">
    <location>
        <begin position="158"/>
        <end position="178"/>
    </location>
</feature>
<dbReference type="FunFam" id="1.20.1280.290:FF:000002">
    <property type="entry name" value="Bidirectional sugar transporter SWEET"/>
    <property type="match status" value="1"/>
</dbReference>
<accession>A0A834ZQX8</accession>
<dbReference type="EMBL" id="JABCRI010000004">
    <property type="protein sequence ID" value="KAF8407931.1"/>
    <property type="molecule type" value="Genomic_DNA"/>
</dbReference>
<evidence type="ECO:0000256" key="4">
    <source>
        <dbReference type="ARBA" id="ARBA00022475"/>
    </source>
</evidence>
<keyword evidence="13" id="KW-1185">Reference proteome</keyword>
<dbReference type="OrthoDB" id="409725at2759"/>
<evidence type="ECO:0000256" key="3">
    <source>
        <dbReference type="ARBA" id="ARBA00022448"/>
    </source>
</evidence>
<evidence type="ECO:0000256" key="7">
    <source>
        <dbReference type="ARBA" id="ARBA00022737"/>
    </source>
</evidence>
<gene>
    <name evidence="12" type="ORF">HHK36_007071</name>
</gene>
<dbReference type="GO" id="GO:0051119">
    <property type="term" value="F:sugar transmembrane transporter activity"/>
    <property type="evidence" value="ECO:0007669"/>
    <property type="project" value="InterPro"/>
</dbReference>
<keyword evidence="8 11" id="KW-1133">Transmembrane helix</keyword>
<dbReference type="InterPro" id="IPR047664">
    <property type="entry name" value="SWEET"/>
</dbReference>
<feature type="transmembrane region" description="Helical" evidence="11">
    <location>
        <begin position="218"/>
        <end position="239"/>
    </location>
</feature>
<evidence type="ECO:0000256" key="2">
    <source>
        <dbReference type="ARBA" id="ARBA00007809"/>
    </source>
</evidence>
<keyword evidence="3 11" id="KW-0813">Transport</keyword>
<proteinExistence type="inferred from homology"/>
<dbReference type="GO" id="GO:0005886">
    <property type="term" value="C:plasma membrane"/>
    <property type="evidence" value="ECO:0007669"/>
    <property type="project" value="UniProtKB-SubCell"/>
</dbReference>
<organism evidence="12 13">
    <name type="scientific">Tetracentron sinense</name>
    <name type="common">Spur-leaf</name>
    <dbReference type="NCBI Taxonomy" id="13715"/>
    <lineage>
        <taxon>Eukaryota</taxon>
        <taxon>Viridiplantae</taxon>
        <taxon>Streptophyta</taxon>
        <taxon>Embryophyta</taxon>
        <taxon>Tracheophyta</taxon>
        <taxon>Spermatophyta</taxon>
        <taxon>Magnoliopsida</taxon>
        <taxon>Trochodendrales</taxon>
        <taxon>Trochodendraceae</taxon>
        <taxon>Tetracentron</taxon>
    </lineage>
</organism>
<protein>
    <recommendedName>
        <fullName evidence="11">Bidirectional sugar transporter SWEET</fullName>
    </recommendedName>
</protein>
<evidence type="ECO:0000256" key="8">
    <source>
        <dbReference type="ARBA" id="ARBA00022989"/>
    </source>
</evidence>
<evidence type="ECO:0000256" key="9">
    <source>
        <dbReference type="ARBA" id="ARBA00023136"/>
    </source>
</evidence>
<dbReference type="PANTHER" id="PTHR10791:SF30">
    <property type="entry name" value="SUGAR TRANSPORTER SWEET1"/>
    <property type="match status" value="1"/>
</dbReference>
<evidence type="ECO:0000313" key="12">
    <source>
        <dbReference type="EMBL" id="KAF8407931.1"/>
    </source>
</evidence>
<feature type="transmembrane region" description="Helical" evidence="11">
    <location>
        <begin position="129"/>
        <end position="152"/>
    </location>
</feature>
<keyword evidence="9 11" id="KW-0472">Membrane</keyword>
<keyword evidence="4" id="KW-1003">Cell membrane</keyword>
<dbReference type="InterPro" id="IPR004316">
    <property type="entry name" value="SWEET_rpt"/>
</dbReference>
<comment type="function">
    <text evidence="10">Mediates both low-affinity uptake and efflux of sugar across the plasma membrane.</text>
</comment>
<dbReference type="OMA" id="LWLIGEM"/>
<dbReference type="FunFam" id="1.20.1280.290:FF:000001">
    <property type="entry name" value="Bidirectional sugar transporter SWEET"/>
    <property type="match status" value="1"/>
</dbReference>
<keyword evidence="7" id="KW-0677">Repeat</keyword>
<evidence type="ECO:0000256" key="6">
    <source>
        <dbReference type="ARBA" id="ARBA00022692"/>
    </source>
</evidence>
<comment type="subcellular location">
    <subcellularLocation>
        <location evidence="1">Cell membrane</location>
        <topology evidence="1">Multi-pass membrane protein</topology>
    </subcellularLocation>
</comment>
<comment type="caution">
    <text evidence="11">Lacks conserved residue(s) required for the propagation of feature annotation.</text>
</comment>
<dbReference type="Gene3D" id="1.20.1280.290">
    <property type="match status" value="2"/>
</dbReference>
<dbReference type="Pfam" id="PF03083">
    <property type="entry name" value="MtN3_slv"/>
    <property type="match status" value="2"/>
</dbReference>
<dbReference type="Proteomes" id="UP000655225">
    <property type="component" value="Unassembled WGS sequence"/>
</dbReference>
<evidence type="ECO:0000256" key="5">
    <source>
        <dbReference type="ARBA" id="ARBA00022597"/>
    </source>
</evidence>
<evidence type="ECO:0000256" key="10">
    <source>
        <dbReference type="ARBA" id="ARBA00037238"/>
    </source>
</evidence>
<dbReference type="AlphaFoldDB" id="A0A834ZQX8"/>
<dbReference type="PANTHER" id="PTHR10791">
    <property type="entry name" value="RAG1-ACTIVATING PROTEIN 1"/>
    <property type="match status" value="1"/>
</dbReference>
<reference evidence="12 13" key="1">
    <citation type="submission" date="2020-04" db="EMBL/GenBank/DDBJ databases">
        <title>Plant Genome Project.</title>
        <authorList>
            <person name="Zhang R.-G."/>
        </authorList>
    </citation>
    <scope>NUCLEOTIDE SEQUENCE [LARGE SCALE GENOMIC DNA]</scope>
    <source>
        <strain evidence="12">YNK0</strain>
        <tissue evidence="12">Leaf</tissue>
    </source>
</reference>
<feature type="transmembrane region" description="Helical" evidence="11">
    <location>
        <begin position="190"/>
        <end position="212"/>
    </location>
</feature>
<comment type="function">
    <text evidence="11">Mediates both low-affinity uptake and efflux of sugar across the membrane.</text>
</comment>
<name>A0A834ZQX8_TETSI</name>